<evidence type="ECO:0000256" key="3">
    <source>
        <dbReference type="ARBA" id="ARBA00022449"/>
    </source>
</evidence>
<keyword evidence="2" id="KW-0813">Transport</keyword>
<keyword evidence="3" id="KW-0050">Antiport</keyword>
<keyword evidence="7 8" id="KW-0472">Membrane</keyword>
<evidence type="ECO:0000313" key="10">
    <source>
        <dbReference type="EMBL" id="XBX77077.1"/>
    </source>
</evidence>
<evidence type="ECO:0000256" key="6">
    <source>
        <dbReference type="ARBA" id="ARBA00023065"/>
    </source>
</evidence>
<comment type="subcellular location">
    <subcellularLocation>
        <location evidence="1">Cell membrane</location>
        <topology evidence="1">Multi-pass membrane protein</topology>
    </subcellularLocation>
</comment>
<feature type="transmembrane region" description="Helical" evidence="8">
    <location>
        <begin position="308"/>
        <end position="329"/>
    </location>
</feature>
<evidence type="ECO:0000256" key="5">
    <source>
        <dbReference type="ARBA" id="ARBA00022989"/>
    </source>
</evidence>
<feature type="transmembrane region" description="Helical" evidence="8">
    <location>
        <begin position="29"/>
        <end position="49"/>
    </location>
</feature>
<feature type="domain" description="Cation/H+ exchanger transmembrane" evidence="9">
    <location>
        <begin position="16"/>
        <end position="390"/>
    </location>
</feature>
<proteinExistence type="predicted"/>
<feature type="transmembrane region" description="Helical" evidence="8">
    <location>
        <begin position="116"/>
        <end position="138"/>
    </location>
</feature>
<evidence type="ECO:0000259" key="9">
    <source>
        <dbReference type="Pfam" id="PF00999"/>
    </source>
</evidence>
<gene>
    <name evidence="10" type="ORF">ABS642_14280</name>
</gene>
<reference evidence="10" key="1">
    <citation type="submission" date="2024-06" db="EMBL/GenBank/DDBJ databases">
        <title>Draft genome sequence of Microbacterium sp. strain A8/3-1, isolated from Oxytropis tragacanthoides Fisch. ex DC. Root nodules in the Altai region of Russia.</title>
        <authorList>
            <person name="Sazanova A."/>
            <person name="Guro P."/>
            <person name="Kuznetsova I."/>
            <person name="Belimov A."/>
            <person name="Safronova V."/>
        </authorList>
    </citation>
    <scope>NUCLEOTIDE SEQUENCE</scope>
    <source>
        <strain evidence="10">A8/3-1</strain>
    </source>
</reference>
<name>A0AAU7VSQ0_9MICO</name>
<dbReference type="Pfam" id="PF00999">
    <property type="entry name" value="Na_H_Exchanger"/>
    <property type="match status" value="1"/>
</dbReference>
<evidence type="ECO:0000256" key="2">
    <source>
        <dbReference type="ARBA" id="ARBA00022448"/>
    </source>
</evidence>
<dbReference type="PANTHER" id="PTHR32507:SF8">
    <property type="entry name" value="CNH1P"/>
    <property type="match status" value="1"/>
</dbReference>
<evidence type="ECO:0000256" key="4">
    <source>
        <dbReference type="ARBA" id="ARBA00022692"/>
    </source>
</evidence>
<feature type="transmembrane region" description="Helical" evidence="8">
    <location>
        <begin position="87"/>
        <end position="110"/>
    </location>
</feature>
<keyword evidence="6" id="KW-0406">Ion transport</keyword>
<feature type="transmembrane region" description="Helical" evidence="8">
    <location>
        <begin position="223"/>
        <end position="239"/>
    </location>
</feature>
<accession>A0AAU7VSQ0</accession>
<feature type="transmembrane region" description="Helical" evidence="8">
    <location>
        <begin position="159"/>
        <end position="175"/>
    </location>
</feature>
<dbReference type="PANTHER" id="PTHR32507">
    <property type="entry name" value="NA(+)/H(+) ANTIPORTER 1"/>
    <property type="match status" value="1"/>
</dbReference>
<evidence type="ECO:0000256" key="8">
    <source>
        <dbReference type="SAM" id="Phobius"/>
    </source>
</evidence>
<organism evidence="10">
    <name type="scientific">Microbacterium sp. A8/3-1</name>
    <dbReference type="NCBI Taxonomy" id="3160749"/>
    <lineage>
        <taxon>Bacteria</taxon>
        <taxon>Bacillati</taxon>
        <taxon>Actinomycetota</taxon>
        <taxon>Actinomycetes</taxon>
        <taxon>Micrococcales</taxon>
        <taxon>Microbacteriaceae</taxon>
        <taxon>Microbacterium</taxon>
    </lineage>
</organism>
<dbReference type="GO" id="GO:0005886">
    <property type="term" value="C:plasma membrane"/>
    <property type="evidence" value="ECO:0007669"/>
    <property type="project" value="UniProtKB-SubCell"/>
</dbReference>
<sequence>MLMVIVASLVAIVIWAVLAARLERWHVSGPVAMACAGIVTGLVVGPGIGTDLNTDIAEKTAELILAVLLFVDATEVRGGFLAGERGLVGRLLGIALPLTILLAFGLGGLLLGGSSWAVLLAVACVVMPIDFAPAAGLLRDGRWPRRVRHTVAVESGYNDGIFSPVFAFALLYLSQAHTEDLGTAVGAALQAAGIALLVGVVVGAASGALVWVSVRRGWTRTSGVRIVMVLVPLIVYAIATPLGGNGFVAAFLAGIAYKLCRNARADGQTDIPAAELSAVEDLATTTSMIMWFVFGAVGVLVLEIGFQWTWILYALLALTVVRLVPVLASMLGSHLPWRERIGLGVLGPRGTSSIVFGLLAYNAMNDDDGDIAVYVMVVVVLASLLLHGVAMAVRARSTHASGSEPHPTAAH</sequence>
<evidence type="ECO:0000256" key="1">
    <source>
        <dbReference type="ARBA" id="ARBA00004651"/>
    </source>
</evidence>
<keyword evidence="5 8" id="KW-1133">Transmembrane helix</keyword>
<dbReference type="GO" id="GO:0015297">
    <property type="term" value="F:antiporter activity"/>
    <property type="evidence" value="ECO:0007669"/>
    <property type="project" value="UniProtKB-KW"/>
</dbReference>
<protein>
    <submittedName>
        <fullName evidence="10">Cation:proton antiporter</fullName>
    </submittedName>
</protein>
<dbReference type="InterPro" id="IPR006153">
    <property type="entry name" value="Cation/H_exchanger_TM"/>
</dbReference>
<feature type="transmembrane region" description="Helical" evidence="8">
    <location>
        <begin position="282"/>
        <end position="302"/>
    </location>
</feature>
<feature type="transmembrane region" description="Helical" evidence="8">
    <location>
        <begin position="371"/>
        <end position="393"/>
    </location>
</feature>
<evidence type="ECO:0000256" key="7">
    <source>
        <dbReference type="ARBA" id="ARBA00023136"/>
    </source>
</evidence>
<dbReference type="RefSeq" id="WP_350350624.1">
    <property type="nucleotide sequence ID" value="NZ_CP158357.1"/>
</dbReference>
<feature type="transmembrane region" description="Helical" evidence="8">
    <location>
        <begin position="187"/>
        <end position="211"/>
    </location>
</feature>
<dbReference type="GO" id="GO:1902600">
    <property type="term" value="P:proton transmembrane transport"/>
    <property type="evidence" value="ECO:0007669"/>
    <property type="project" value="InterPro"/>
</dbReference>
<dbReference type="AlphaFoldDB" id="A0AAU7VSQ0"/>
<keyword evidence="4 8" id="KW-0812">Transmembrane</keyword>
<dbReference type="EMBL" id="CP158357">
    <property type="protein sequence ID" value="XBX77077.1"/>
    <property type="molecule type" value="Genomic_DNA"/>
</dbReference>